<comment type="caution">
    <text evidence="2">The sequence shown here is derived from an EMBL/GenBank/DDBJ whole genome shotgun (WGS) entry which is preliminary data.</text>
</comment>
<keyword evidence="3" id="KW-1185">Reference proteome</keyword>
<feature type="region of interest" description="Disordered" evidence="1">
    <location>
        <begin position="95"/>
        <end position="115"/>
    </location>
</feature>
<dbReference type="Proteomes" id="UP000198287">
    <property type="component" value="Unassembled WGS sequence"/>
</dbReference>
<feature type="region of interest" description="Disordered" evidence="1">
    <location>
        <begin position="52"/>
        <end position="76"/>
    </location>
</feature>
<sequence>MPNESCLYASCNRFFSIIPPGTILLFSHSNDCTIGLHDRTATFVRDRTRRLLRSRGRRRRSDAAAPPYADDFSAPPPPKNLISYSFKIATPRRAADAAEKSPKTGAAAAENLSASTSATEGSNARMFSFLDDSYEAKVKRSVACKDFTAASKEGERNKAKCPYSPKLQACATHKTIGSMCATIESEGLMKMNSCKDDLCICDTDYCNKGNNMNDASKLVVVTLLGVGYLVRGYFGSEGGF</sequence>
<name>A0A226EEN1_FOLCA</name>
<accession>A0A226EEN1</accession>
<evidence type="ECO:0000313" key="2">
    <source>
        <dbReference type="EMBL" id="OXA55850.1"/>
    </source>
</evidence>
<evidence type="ECO:0000313" key="3">
    <source>
        <dbReference type="Proteomes" id="UP000198287"/>
    </source>
</evidence>
<gene>
    <name evidence="2" type="ORF">Fcan01_08779</name>
</gene>
<organism evidence="2 3">
    <name type="scientific">Folsomia candida</name>
    <name type="common">Springtail</name>
    <dbReference type="NCBI Taxonomy" id="158441"/>
    <lineage>
        <taxon>Eukaryota</taxon>
        <taxon>Metazoa</taxon>
        <taxon>Ecdysozoa</taxon>
        <taxon>Arthropoda</taxon>
        <taxon>Hexapoda</taxon>
        <taxon>Collembola</taxon>
        <taxon>Entomobryomorpha</taxon>
        <taxon>Isotomoidea</taxon>
        <taxon>Isotomidae</taxon>
        <taxon>Proisotominae</taxon>
        <taxon>Folsomia</taxon>
    </lineage>
</organism>
<feature type="compositionally biased region" description="Low complexity" evidence="1">
    <location>
        <begin position="63"/>
        <end position="73"/>
    </location>
</feature>
<evidence type="ECO:0000256" key="1">
    <source>
        <dbReference type="SAM" id="MobiDB-lite"/>
    </source>
</evidence>
<reference evidence="2 3" key="1">
    <citation type="submission" date="2015-12" db="EMBL/GenBank/DDBJ databases">
        <title>The genome of Folsomia candida.</title>
        <authorList>
            <person name="Faddeeva A."/>
            <person name="Derks M.F."/>
            <person name="Anvar Y."/>
            <person name="Smit S."/>
            <person name="Van Straalen N."/>
            <person name="Roelofs D."/>
        </authorList>
    </citation>
    <scope>NUCLEOTIDE SEQUENCE [LARGE SCALE GENOMIC DNA]</scope>
    <source>
        <strain evidence="2 3">VU population</strain>
        <tissue evidence="2">Whole body</tissue>
    </source>
</reference>
<proteinExistence type="predicted"/>
<dbReference type="EMBL" id="LNIX01000004">
    <property type="protein sequence ID" value="OXA55850.1"/>
    <property type="molecule type" value="Genomic_DNA"/>
</dbReference>
<dbReference type="AlphaFoldDB" id="A0A226EEN1"/>
<protein>
    <submittedName>
        <fullName evidence="2">Uncharacterized protein</fullName>
    </submittedName>
</protein>